<feature type="transmembrane region" description="Helical" evidence="13">
    <location>
        <begin position="39"/>
        <end position="56"/>
    </location>
</feature>
<dbReference type="Gene3D" id="3.10.580.10">
    <property type="entry name" value="CBS-domain"/>
    <property type="match status" value="1"/>
</dbReference>
<organism evidence="15 16">
    <name type="scientific">Terriglobus roseus (strain DSM 18391 / NRRL B-41598 / KBS 63)</name>
    <dbReference type="NCBI Taxonomy" id="926566"/>
    <lineage>
        <taxon>Bacteria</taxon>
        <taxon>Pseudomonadati</taxon>
        <taxon>Acidobacteriota</taxon>
        <taxon>Terriglobia</taxon>
        <taxon>Terriglobales</taxon>
        <taxon>Acidobacteriaceae</taxon>
        <taxon>Terriglobus</taxon>
    </lineage>
</organism>
<dbReference type="InterPro" id="IPR046342">
    <property type="entry name" value="CBS_dom_sf"/>
</dbReference>
<accession>I3ZD88</accession>
<gene>
    <name evidence="15" type="ordered locus">Terro_0879</name>
</gene>
<dbReference type="OrthoDB" id="9800627at2"/>
<feature type="domain" description="CBS" evidence="14">
    <location>
        <begin position="242"/>
        <end position="299"/>
    </location>
</feature>
<evidence type="ECO:0000256" key="9">
    <source>
        <dbReference type="ARBA" id="ARBA00022989"/>
    </source>
</evidence>
<evidence type="ECO:0000256" key="7">
    <source>
        <dbReference type="ARBA" id="ARBA00022801"/>
    </source>
</evidence>
<keyword evidence="11 13" id="KW-0472">Membrane</keyword>
<dbReference type="GO" id="GO:0046872">
    <property type="term" value="F:metal ion binding"/>
    <property type="evidence" value="ECO:0007669"/>
    <property type="project" value="UniProtKB-KW"/>
</dbReference>
<evidence type="ECO:0000259" key="14">
    <source>
        <dbReference type="PROSITE" id="PS51371"/>
    </source>
</evidence>
<evidence type="ECO:0000256" key="13">
    <source>
        <dbReference type="SAM" id="Phobius"/>
    </source>
</evidence>
<dbReference type="AlphaFoldDB" id="I3ZD88"/>
<reference evidence="15 16" key="1">
    <citation type="submission" date="2012-06" db="EMBL/GenBank/DDBJ databases">
        <title>Complete genome of Terriglobus roseus DSM 18391.</title>
        <authorList>
            <consortium name="US DOE Joint Genome Institute (JGI-PGF)"/>
            <person name="Lucas S."/>
            <person name="Copeland A."/>
            <person name="Lapidus A."/>
            <person name="Glavina del Rio T."/>
            <person name="Dalin E."/>
            <person name="Tice H."/>
            <person name="Bruce D."/>
            <person name="Goodwin L."/>
            <person name="Pitluck S."/>
            <person name="Peters L."/>
            <person name="Mikhailova N."/>
            <person name="Munk A.C.C."/>
            <person name="Kyrpides N."/>
            <person name="Mavromatis K."/>
            <person name="Ivanova N."/>
            <person name="Brettin T."/>
            <person name="Detter J.C."/>
            <person name="Han C."/>
            <person name="Larimer F."/>
            <person name="Land M."/>
            <person name="Hauser L."/>
            <person name="Markowitz V."/>
            <person name="Cheng J.-F."/>
            <person name="Hugenholtz P."/>
            <person name="Woyke T."/>
            <person name="Wu D."/>
            <person name="Brambilla E."/>
            <person name="Klenk H.-P."/>
            <person name="Eisen J.A."/>
        </authorList>
    </citation>
    <scope>NUCLEOTIDE SEQUENCE [LARGE SCALE GENOMIC DNA]</scope>
    <source>
        <strain evidence="16">DSM 18391 / NRRL B-41598 / KBS 63</strain>
    </source>
</reference>
<evidence type="ECO:0000256" key="11">
    <source>
        <dbReference type="ARBA" id="ARBA00023136"/>
    </source>
</evidence>
<dbReference type="EMBL" id="CP003379">
    <property type="protein sequence ID" value="AFL87206.1"/>
    <property type="molecule type" value="Genomic_DNA"/>
</dbReference>
<dbReference type="InterPro" id="IPR000644">
    <property type="entry name" value="CBS_dom"/>
</dbReference>
<keyword evidence="12" id="KW-0129">CBS domain</keyword>
<dbReference type="PANTHER" id="PTHR39188:SF3">
    <property type="entry name" value="STAGE IV SPORULATION PROTEIN FB"/>
    <property type="match status" value="1"/>
</dbReference>
<protein>
    <submittedName>
        <fullName evidence="15">Zn-dependent protease</fullName>
    </submittedName>
</protein>
<proteinExistence type="inferred from homology"/>
<keyword evidence="9 13" id="KW-1133">Transmembrane helix</keyword>
<comment type="subcellular location">
    <subcellularLocation>
        <location evidence="2">Membrane</location>
        <topology evidence="2">Multi-pass membrane protein</topology>
    </subcellularLocation>
</comment>
<evidence type="ECO:0000256" key="3">
    <source>
        <dbReference type="ARBA" id="ARBA00007931"/>
    </source>
</evidence>
<sequence>MRGWSLSLGRYFGVELRLHSLFVLLLPVMVMLSSVFSDAPFRGIGLWLLLLLAVLVREVGRGLANAAMGIPVTRLVLLPTGAVPATEETPSTTLTPTRERLLAMAGPLANFTVGITMALLMYTATSHVNLFERPWFGPLHMLRSAIWSQVLLGGLNLLPAFPLDAGIVLRGQLRRFRGQEVGSKAAAGISQGLATVLVLLGAATLNAWPILMGVCMLLSSRSETVSTMATSAAETVTVAEVMLTEFTTLAASETLEEALHRSVQSLQNVFPVVRGPVVVGVISRETLSQALRTGGNGYVQSAMTRTVETVESDELLLPALRRVQHTPGTQLLPVLRHGHVIGIVTPGNLSQSMALLGRARRARNISTARADRNA</sequence>
<dbReference type="GO" id="GO:0006508">
    <property type="term" value="P:proteolysis"/>
    <property type="evidence" value="ECO:0007669"/>
    <property type="project" value="UniProtKB-KW"/>
</dbReference>
<evidence type="ECO:0000256" key="4">
    <source>
        <dbReference type="ARBA" id="ARBA00022670"/>
    </source>
</evidence>
<dbReference type="Pfam" id="PF00571">
    <property type="entry name" value="CBS"/>
    <property type="match status" value="2"/>
</dbReference>
<dbReference type="STRING" id="926566.Terro_0879"/>
<evidence type="ECO:0000256" key="2">
    <source>
        <dbReference type="ARBA" id="ARBA00004141"/>
    </source>
</evidence>
<comment type="cofactor">
    <cofactor evidence="1">
        <name>Zn(2+)</name>
        <dbReference type="ChEBI" id="CHEBI:29105"/>
    </cofactor>
</comment>
<comment type="similarity">
    <text evidence="3">Belongs to the peptidase M50B family.</text>
</comment>
<dbReference type="PANTHER" id="PTHR39188">
    <property type="entry name" value="MEMBRANE-ASSOCIATED ZINC METALLOPROTEASE M50B"/>
    <property type="match status" value="1"/>
</dbReference>
<dbReference type="eggNOG" id="COG1994">
    <property type="taxonomic scope" value="Bacteria"/>
</dbReference>
<dbReference type="Proteomes" id="UP000006056">
    <property type="component" value="Chromosome"/>
</dbReference>
<keyword evidence="4 15" id="KW-0645">Protease</keyword>
<dbReference type="PROSITE" id="PS51371">
    <property type="entry name" value="CBS"/>
    <property type="match status" value="2"/>
</dbReference>
<feature type="transmembrane region" description="Helical" evidence="13">
    <location>
        <begin position="12"/>
        <end position="33"/>
    </location>
</feature>
<keyword evidence="16" id="KW-1185">Reference proteome</keyword>
<evidence type="ECO:0000256" key="12">
    <source>
        <dbReference type="PROSITE-ProRule" id="PRU00703"/>
    </source>
</evidence>
<keyword evidence="8" id="KW-0862">Zinc</keyword>
<dbReference type="HOGENOM" id="CLU_037123_1_1_0"/>
<feature type="transmembrane region" description="Helical" evidence="13">
    <location>
        <begin position="101"/>
        <end position="125"/>
    </location>
</feature>
<evidence type="ECO:0000256" key="6">
    <source>
        <dbReference type="ARBA" id="ARBA00022723"/>
    </source>
</evidence>
<evidence type="ECO:0000313" key="15">
    <source>
        <dbReference type="EMBL" id="AFL87206.1"/>
    </source>
</evidence>
<dbReference type="RefSeq" id="WP_014784775.1">
    <property type="nucleotide sequence ID" value="NC_018014.1"/>
</dbReference>
<dbReference type="GO" id="GO:0016020">
    <property type="term" value="C:membrane"/>
    <property type="evidence" value="ECO:0007669"/>
    <property type="project" value="UniProtKB-SubCell"/>
</dbReference>
<evidence type="ECO:0000313" key="16">
    <source>
        <dbReference type="Proteomes" id="UP000006056"/>
    </source>
</evidence>
<feature type="transmembrane region" description="Helical" evidence="13">
    <location>
        <begin position="145"/>
        <end position="169"/>
    </location>
</feature>
<keyword evidence="10" id="KW-0482">Metalloprotease</keyword>
<dbReference type="Pfam" id="PF02163">
    <property type="entry name" value="Peptidase_M50"/>
    <property type="match status" value="1"/>
</dbReference>
<keyword evidence="6" id="KW-0479">Metal-binding</keyword>
<evidence type="ECO:0000256" key="8">
    <source>
        <dbReference type="ARBA" id="ARBA00022833"/>
    </source>
</evidence>
<keyword evidence="7" id="KW-0378">Hydrolase</keyword>
<feature type="transmembrane region" description="Helical" evidence="13">
    <location>
        <begin position="189"/>
        <end position="211"/>
    </location>
</feature>
<dbReference type="InterPro" id="IPR008915">
    <property type="entry name" value="Peptidase_M50"/>
</dbReference>
<keyword evidence="5 13" id="KW-0812">Transmembrane</keyword>
<name>I3ZD88_TERRK</name>
<dbReference type="KEGG" id="trs:Terro_0879"/>
<feature type="domain" description="CBS" evidence="14">
    <location>
        <begin position="303"/>
        <end position="360"/>
    </location>
</feature>
<evidence type="ECO:0000256" key="10">
    <source>
        <dbReference type="ARBA" id="ARBA00023049"/>
    </source>
</evidence>
<evidence type="ECO:0000256" key="1">
    <source>
        <dbReference type="ARBA" id="ARBA00001947"/>
    </source>
</evidence>
<dbReference type="GO" id="GO:0008237">
    <property type="term" value="F:metallopeptidase activity"/>
    <property type="evidence" value="ECO:0007669"/>
    <property type="project" value="UniProtKB-KW"/>
</dbReference>
<dbReference type="SUPFAM" id="SSF54631">
    <property type="entry name" value="CBS-domain pair"/>
    <property type="match status" value="1"/>
</dbReference>
<evidence type="ECO:0000256" key="5">
    <source>
        <dbReference type="ARBA" id="ARBA00022692"/>
    </source>
</evidence>